<organism evidence="2 3">
    <name type="scientific">Pedococcus aerophilus</name>
    <dbReference type="NCBI Taxonomy" id="436356"/>
    <lineage>
        <taxon>Bacteria</taxon>
        <taxon>Bacillati</taxon>
        <taxon>Actinomycetota</taxon>
        <taxon>Actinomycetes</taxon>
        <taxon>Micrococcales</taxon>
        <taxon>Intrasporangiaceae</taxon>
        <taxon>Pedococcus</taxon>
    </lineage>
</organism>
<evidence type="ECO:0000313" key="2">
    <source>
        <dbReference type="EMBL" id="GAA2731001.1"/>
    </source>
</evidence>
<feature type="region of interest" description="Disordered" evidence="1">
    <location>
        <begin position="1"/>
        <end position="20"/>
    </location>
</feature>
<protein>
    <submittedName>
        <fullName evidence="2">Uncharacterized protein</fullName>
    </submittedName>
</protein>
<evidence type="ECO:0000256" key="1">
    <source>
        <dbReference type="SAM" id="MobiDB-lite"/>
    </source>
</evidence>
<dbReference type="Proteomes" id="UP001501326">
    <property type="component" value="Unassembled WGS sequence"/>
</dbReference>
<gene>
    <name evidence="2" type="ORF">GCM10009867_03620</name>
</gene>
<proteinExistence type="predicted"/>
<reference evidence="2 3" key="1">
    <citation type="journal article" date="2019" name="Int. J. Syst. Evol. Microbiol.">
        <title>The Global Catalogue of Microorganisms (GCM) 10K type strain sequencing project: providing services to taxonomists for standard genome sequencing and annotation.</title>
        <authorList>
            <consortium name="The Broad Institute Genomics Platform"/>
            <consortium name="The Broad Institute Genome Sequencing Center for Infectious Disease"/>
            <person name="Wu L."/>
            <person name="Ma J."/>
        </authorList>
    </citation>
    <scope>NUCLEOTIDE SEQUENCE [LARGE SCALE GENOMIC DNA]</scope>
    <source>
        <strain evidence="2 3">JCM 16378</strain>
    </source>
</reference>
<evidence type="ECO:0000313" key="3">
    <source>
        <dbReference type="Proteomes" id="UP001501326"/>
    </source>
</evidence>
<dbReference type="EMBL" id="BAAARN010000001">
    <property type="protein sequence ID" value="GAA2731001.1"/>
    <property type="molecule type" value="Genomic_DNA"/>
</dbReference>
<keyword evidence="3" id="KW-1185">Reference proteome</keyword>
<sequence>MAEVSHPRGTMTAMRGRRGGTTERLGPYSVLWRLATTAVVVTTVCLGTWVGDDEWWPFAPMSQYAFSVQNNGVINSLTMDALTTDGEVVRVPLSKEMIGIERAEIEGQAPRIIRTPELLQDIAVLHRRRLPQETPYVTIWLRNTSTSIPTGNATVHTLATWQVRDPMDPEPSGLPGGRDSR</sequence>
<name>A0ABN3UEN5_9MICO</name>
<comment type="caution">
    <text evidence="2">The sequence shown here is derived from an EMBL/GenBank/DDBJ whole genome shotgun (WGS) entry which is preliminary data.</text>
</comment>
<accession>A0ABN3UEN5</accession>